<dbReference type="EMBL" id="SPOI01000313">
    <property type="protein sequence ID" value="TIB28994.1"/>
    <property type="molecule type" value="Genomic_DNA"/>
</dbReference>
<dbReference type="AlphaFoldDB" id="A0A4T0IE81"/>
<proteinExistence type="predicted"/>
<feature type="region of interest" description="Disordered" evidence="6">
    <location>
        <begin position="154"/>
        <end position="205"/>
    </location>
</feature>
<evidence type="ECO:0000313" key="10">
    <source>
        <dbReference type="Proteomes" id="UP000310689"/>
    </source>
</evidence>
<dbReference type="Proteomes" id="UP000310689">
    <property type="component" value="Unassembled WGS sequence"/>
</dbReference>
<comment type="caution">
    <text evidence="9">The sequence shown here is derived from an EMBL/GenBank/DDBJ whole genome shotgun (WGS) entry which is preliminary data.</text>
</comment>
<keyword evidence="3 7" id="KW-1133">Transmembrane helix</keyword>
<evidence type="ECO:0000313" key="9">
    <source>
        <dbReference type="EMBL" id="TIB28994.1"/>
    </source>
</evidence>
<protein>
    <recommendedName>
        <fullName evidence="8">HIG1 domain-containing protein</fullName>
    </recommendedName>
</protein>
<feature type="transmembrane region" description="Helical" evidence="7">
    <location>
        <begin position="72"/>
        <end position="90"/>
    </location>
</feature>
<feature type="domain" description="HIG1" evidence="8">
    <location>
        <begin position="7"/>
        <end position="100"/>
    </location>
</feature>
<keyword evidence="2 7" id="KW-0812">Transmembrane</keyword>
<name>A0A4T0IE81_WALIC</name>
<evidence type="ECO:0000256" key="3">
    <source>
        <dbReference type="ARBA" id="ARBA00022989"/>
    </source>
</evidence>
<dbReference type="PROSITE" id="PS51503">
    <property type="entry name" value="HIG1"/>
    <property type="match status" value="1"/>
</dbReference>
<dbReference type="InterPro" id="IPR050355">
    <property type="entry name" value="RCF1"/>
</dbReference>
<evidence type="ECO:0000256" key="2">
    <source>
        <dbReference type="ARBA" id="ARBA00022692"/>
    </source>
</evidence>
<dbReference type="GO" id="GO:0097250">
    <property type="term" value="P:mitochondrial respirasome assembly"/>
    <property type="evidence" value="ECO:0007669"/>
    <property type="project" value="TreeGrafter"/>
</dbReference>
<evidence type="ECO:0000256" key="1">
    <source>
        <dbReference type="ARBA" id="ARBA00004325"/>
    </source>
</evidence>
<evidence type="ECO:0000256" key="5">
    <source>
        <dbReference type="ARBA" id="ARBA00023136"/>
    </source>
</evidence>
<gene>
    <name evidence="9" type="ORF">E3P86_03760</name>
</gene>
<reference evidence="9 10" key="1">
    <citation type="submission" date="2019-03" db="EMBL/GenBank/DDBJ databases">
        <title>Sequencing 23 genomes of Wallemia ichthyophaga.</title>
        <authorList>
            <person name="Gostincar C."/>
        </authorList>
    </citation>
    <scope>NUCLEOTIDE SEQUENCE [LARGE SCALE GENOMIC DNA]</scope>
    <source>
        <strain evidence="9 10">EXF-6200</strain>
    </source>
</reference>
<accession>A0A4T0IE81</accession>
<evidence type="ECO:0000259" key="8">
    <source>
        <dbReference type="PROSITE" id="PS51503"/>
    </source>
</evidence>
<comment type="subcellular location">
    <subcellularLocation>
        <location evidence="1">Mitochondrion membrane</location>
    </subcellularLocation>
</comment>
<dbReference type="Pfam" id="PF04588">
    <property type="entry name" value="HIG_1_N"/>
    <property type="match status" value="1"/>
</dbReference>
<keyword evidence="5 7" id="KW-0472">Membrane</keyword>
<organism evidence="9 10">
    <name type="scientific">Wallemia ichthyophaga</name>
    <dbReference type="NCBI Taxonomy" id="245174"/>
    <lineage>
        <taxon>Eukaryota</taxon>
        <taxon>Fungi</taxon>
        <taxon>Dikarya</taxon>
        <taxon>Basidiomycota</taxon>
        <taxon>Wallemiomycotina</taxon>
        <taxon>Wallemiomycetes</taxon>
        <taxon>Wallemiales</taxon>
        <taxon>Wallemiaceae</taxon>
        <taxon>Wallemia</taxon>
    </lineage>
</organism>
<sequence>MASQPPIPPPAPKPLPLGYESPKDKAYRKLVEQPLVPIGIGIGATIIALTRAAMEIRRGNSRAANKFFRYRVYAQGATVVAAVGGMWYYGTAQEQKGARIERDRLARTAEFEKRLDDLNQAGVGEQAMTSFRKHASEADKRKVSTIADLDLTGTSWDKLPAETAPASEKTPEKTQQVNTSNPPMPTSGRFSQKDPLASNRGGKSE</sequence>
<dbReference type="PANTHER" id="PTHR12297:SF3">
    <property type="entry name" value="HIG1 DOMAIN FAMILY MEMBER 1A"/>
    <property type="match status" value="1"/>
</dbReference>
<dbReference type="Gene3D" id="6.10.140.1320">
    <property type="match status" value="1"/>
</dbReference>
<evidence type="ECO:0000256" key="6">
    <source>
        <dbReference type="SAM" id="MobiDB-lite"/>
    </source>
</evidence>
<evidence type="ECO:0000256" key="4">
    <source>
        <dbReference type="ARBA" id="ARBA00023128"/>
    </source>
</evidence>
<dbReference type="PANTHER" id="PTHR12297">
    <property type="entry name" value="HYPOXIA-INDUCBILE GENE 1 HIG1 -RELATED"/>
    <property type="match status" value="1"/>
</dbReference>
<evidence type="ECO:0000256" key="7">
    <source>
        <dbReference type="SAM" id="Phobius"/>
    </source>
</evidence>
<dbReference type="InterPro" id="IPR007667">
    <property type="entry name" value="Hypoxia_induced_domain"/>
</dbReference>
<dbReference type="GO" id="GO:0031966">
    <property type="term" value="C:mitochondrial membrane"/>
    <property type="evidence" value="ECO:0007669"/>
    <property type="project" value="UniProtKB-SubCell"/>
</dbReference>
<feature type="transmembrane region" description="Helical" evidence="7">
    <location>
        <begin position="35"/>
        <end position="52"/>
    </location>
</feature>
<keyword evidence="4" id="KW-0496">Mitochondrion</keyword>